<sequence>MTPGRYVGIEDVEEDSEPFEDKMVRLTSELAEQFAKSRHLEDEIRKRLGGIGFDF</sequence>
<gene>
    <name evidence="1" type="ORF">E6C60_3649</name>
</gene>
<evidence type="ECO:0000313" key="1">
    <source>
        <dbReference type="EMBL" id="QCT04358.1"/>
    </source>
</evidence>
<accession>A0A4P8XP11</accession>
<organism evidence="1 2">
    <name type="scientific">Paenibacillus algicola</name>
    <dbReference type="NCBI Taxonomy" id="2565926"/>
    <lineage>
        <taxon>Bacteria</taxon>
        <taxon>Bacillati</taxon>
        <taxon>Bacillota</taxon>
        <taxon>Bacilli</taxon>
        <taxon>Bacillales</taxon>
        <taxon>Paenibacillaceae</taxon>
        <taxon>Paenibacillus</taxon>
    </lineage>
</organism>
<proteinExistence type="predicted"/>
<dbReference type="EMBL" id="CP040396">
    <property type="protein sequence ID" value="QCT04358.1"/>
    <property type="molecule type" value="Genomic_DNA"/>
</dbReference>
<dbReference type="Proteomes" id="UP000300879">
    <property type="component" value="Chromosome"/>
</dbReference>
<keyword evidence="2" id="KW-1185">Reference proteome</keyword>
<dbReference type="KEGG" id="palo:E6C60_3649"/>
<name>A0A4P8XP11_9BACL</name>
<dbReference type="AlphaFoldDB" id="A0A4P8XP11"/>
<reference evidence="1 2" key="1">
    <citation type="submission" date="2019-05" db="EMBL/GenBank/DDBJ databases">
        <authorList>
            <person name="Chen C."/>
        </authorList>
    </citation>
    <scope>NUCLEOTIDE SEQUENCE [LARGE SCALE GENOMIC DNA]</scope>
    <source>
        <strain evidence="1 2">HB172198</strain>
    </source>
</reference>
<protein>
    <submittedName>
        <fullName evidence="1">Uncharacterized protein</fullName>
    </submittedName>
</protein>
<evidence type="ECO:0000313" key="2">
    <source>
        <dbReference type="Proteomes" id="UP000300879"/>
    </source>
</evidence>